<feature type="domain" description="EF-hand" evidence="3">
    <location>
        <begin position="1140"/>
        <end position="1175"/>
    </location>
</feature>
<feature type="compositionally biased region" description="Low complexity" evidence="1">
    <location>
        <begin position="954"/>
        <end position="965"/>
    </location>
</feature>
<dbReference type="Gene3D" id="1.10.238.10">
    <property type="entry name" value="EF-hand"/>
    <property type="match status" value="1"/>
</dbReference>
<keyword evidence="5" id="KW-1185">Reference proteome</keyword>
<dbReference type="PROSITE" id="PS50222">
    <property type="entry name" value="EF_HAND_2"/>
    <property type="match status" value="1"/>
</dbReference>
<evidence type="ECO:0000256" key="1">
    <source>
        <dbReference type="SAM" id="MobiDB-lite"/>
    </source>
</evidence>
<feature type="region of interest" description="Disordered" evidence="1">
    <location>
        <begin position="39"/>
        <end position="213"/>
    </location>
</feature>
<feature type="region of interest" description="Disordered" evidence="1">
    <location>
        <begin position="1636"/>
        <end position="1661"/>
    </location>
</feature>
<evidence type="ECO:0000259" key="3">
    <source>
        <dbReference type="PROSITE" id="PS50222"/>
    </source>
</evidence>
<name>A0ABN9PVR9_9DINO</name>
<feature type="region of interest" description="Disordered" evidence="1">
    <location>
        <begin position="236"/>
        <end position="269"/>
    </location>
</feature>
<feature type="compositionally biased region" description="Low complexity" evidence="1">
    <location>
        <begin position="161"/>
        <end position="213"/>
    </location>
</feature>
<feature type="region of interest" description="Disordered" evidence="1">
    <location>
        <begin position="608"/>
        <end position="628"/>
    </location>
</feature>
<organism evidence="4 5">
    <name type="scientific">Prorocentrum cordatum</name>
    <dbReference type="NCBI Taxonomy" id="2364126"/>
    <lineage>
        <taxon>Eukaryota</taxon>
        <taxon>Sar</taxon>
        <taxon>Alveolata</taxon>
        <taxon>Dinophyceae</taxon>
        <taxon>Prorocentrales</taxon>
        <taxon>Prorocentraceae</taxon>
        <taxon>Prorocentrum</taxon>
    </lineage>
</organism>
<evidence type="ECO:0000313" key="5">
    <source>
        <dbReference type="Proteomes" id="UP001189429"/>
    </source>
</evidence>
<feature type="compositionally biased region" description="Basic and acidic residues" evidence="1">
    <location>
        <begin position="238"/>
        <end position="249"/>
    </location>
</feature>
<evidence type="ECO:0000256" key="2">
    <source>
        <dbReference type="SAM" id="Phobius"/>
    </source>
</evidence>
<keyword evidence="2" id="KW-0812">Transmembrane</keyword>
<feature type="compositionally biased region" description="Basic residues" evidence="1">
    <location>
        <begin position="461"/>
        <end position="478"/>
    </location>
</feature>
<dbReference type="SUPFAM" id="SSF47473">
    <property type="entry name" value="EF-hand"/>
    <property type="match status" value="1"/>
</dbReference>
<feature type="region of interest" description="Disordered" evidence="1">
    <location>
        <begin position="421"/>
        <end position="501"/>
    </location>
</feature>
<dbReference type="Proteomes" id="UP001189429">
    <property type="component" value="Unassembled WGS sequence"/>
</dbReference>
<gene>
    <name evidence="4" type="ORF">PCOR1329_LOCUS5446</name>
</gene>
<keyword evidence="2" id="KW-0472">Membrane</keyword>
<dbReference type="InterPro" id="IPR011992">
    <property type="entry name" value="EF-hand-dom_pair"/>
</dbReference>
<feature type="non-terminal residue" evidence="4">
    <location>
        <position position="1"/>
    </location>
</feature>
<feature type="compositionally biased region" description="Polar residues" evidence="1">
    <location>
        <begin position="106"/>
        <end position="119"/>
    </location>
</feature>
<protein>
    <recommendedName>
        <fullName evidence="3">EF-hand domain-containing protein</fullName>
    </recommendedName>
</protein>
<evidence type="ECO:0000313" key="4">
    <source>
        <dbReference type="EMBL" id="CAK0795943.1"/>
    </source>
</evidence>
<dbReference type="EMBL" id="CAUYUJ010001436">
    <property type="protein sequence ID" value="CAK0795943.1"/>
    <property type="molecule type" value="Genomic_DNA"/>
</dbReference>
<proteinExistence type="predicted"/>
<keyword evidence="2" id="KW-1133">Transmembrane helix</keyword>
<feature type="transmembrane region" description="Helical" evidence="2">
    <location>
        <begin position="1481"/>
        <end position="1503"/>
    </location>
</feature>
<feature type="region of interest" description="Disordered" evidence="1">
    <location>
        <begin position="937"/>
        <end position="970"/>
    </location>
</feature>
<accession>A0ABN9PVR9</accession>
<comment type="caution">
    <text evidence="4">The sequence shown here is derived from an EMBL/GenBank/DDBJ whole genome shotgun (WGS) entry which is preliminary data.</text>
</comment>
<feature type="compositionally biased region" description="Acidic residues" evidence="1">
    <location>
        <begin position="250"/>
        <end position="263"/>
    </location>
</feature>
<dbReference type="InterPro" id="IPR002048">
    <property type="entry name" value="EF_hand_dom"/>
</dbReference>
<sequence>HEEEVVSLRRLCRRASQEDFQQFLAVEVQGPFAAPRGSLARGWATARGEFRPDGPQQAASPRAAGLPRHAAAPSPSLRLGQPSASSILGPDVGQPRESLRPGRAGASTSLGPGQHSTQDLEGAIAVSAAPPPTGAAQRPPGAPPRPSGGVSAAPQGGIATAGSLGAAAPEEPAALPPQAAGSASRAGSKGSASRADAAAAAVAARVQRSRRPPAQALQAGAVAELASMVVAVSQAPGERAEVPARRGHEEDGEASDLEEEELPQQEPPSNPVVLEYFRQRWKGVEAQAVEADREFAAVGRGGNARRGAVAAAPAEDDVQVRTLWDRRGSIRKEYHNVKRGAELPKEAMRALGQVLEAASGVHDPGAWGVASTSFSYEGTARGRLAVPGGDGSLPRSGRNLEELMEAATTLGWSPEAVSKRALSGGFRTRSPKRAASKASSRSGAPPPLAFLAASDGERAPRSARRRRRQPRGRPRWRGRGGAASASDDGCRSEPAPAWGARDDSLLGYQRFQKARSRLGGHSDVQPGGVLEVARHRTGGQQGAQRGSAPAAHLRDLINRSWRSHEVDALFKRLGTGSSYARTKGVFSFMSDMAVNDSQDIAQRQRLLQAGAAEHAPPSEDEARSRKRCGMPAPAEAWHGLQHLEAARARALVQEVRQALLLEHGSYGDAWKALTHGGGNRQRLQKPRLARALVQLGFRHEAADAVVRYALHLRGVHLSVIRELTRHDFMALLRSTEPVTSLENLRKRLTSKYGSYQAAFLAHDADGLRALNTRQFAHLCISIGGTLKDASQLFHQIAEYDGELTEAEDARFSLDAFSNSLRLAEGIDTIMLVRKRIIRNRRDPVEVFREIDESAVADLERALDPARLADALRDLALTRRGAERLVRVTYPQAHTSTVMLEDVLLRILGGVGKAHDRLAAAVRAQDGRLPFLSQLSAALERPPGPGSPRGGGPGSSLQGQPSGLELDSPTHAEKADARVAFAVTQLAAAAGQAVTVPMPQVIDSTRQRGLARLRKLGSSAAFQSSQSALALLEATGVEPHVKMTCAEFAGALKRGADLGLKACRELFAAVDEAETGSCSLLDLVEAARRARPVETLRQLRHLLRRRGAGGTDPVLAFRSSLGVNGAVSVEAWSRWLDGFGIHEDDARSLFRLMDTRGDGSVGLDQFEDGMFSESLPTPRGRSSSVEGRVNKREVSHLRGRLAEERGRKLLAALQVRNPDEELGIDEVKRAFFNVGLSPADAASVFNMATKPHAVRVTSVQELLVLVQQLSRGQATRAAFLHAAPSIPSASLRGIGNMECPRYKHLPFEWALSIAPPPPPRAPMPSLIASCAGLCLLGCAAGLECPLAMNTGAVGSCKFWGCSASRGPTHCTLGSCYCNEGYCRYPASTMHIKSRYCVARVPDATCHLTRFCYSAGLTTSFCEKGLCMCKWGYKAETDEDGKHACVPATAALAEAVARNATTEEIELLMEHKEHSESMAAQNVAVGAAWLCGAVALAFVAGAGALRRRASRVAAQPAGYQDTDNIKIEYKGPAEPSAPLGSPRVRRLLVTRGSAEGAAPQPGAERLPAEGLDLEVEGTRGGAPSGGKGAAELPKLSLPQKAPGAVPGGQGAHVKSHRALPALGPVVGLGALSVGSRSARLPLSRAEPAAGASRNSAEGRRQRVQEWQQVVLPALVPAGAGPRRGGPR</sequence>
<reference evidence="4" key="1">
    <citation type="submission" date="2023-10" db="EMBL/GenBank/DDBJ databases">
        <authorList>
            <person name="Chen Y."/>
            <person name="Shah S."/>
            <person name="Dougan E. K."/>
            <person name="Thang M."/>
            <person name="Chan C."/>
        </authorList>
    </citation>
    <scope>NUCLEOTIDE SEQUENCE [LARGE SCALE GENOMIC DNA]</scope>
</reference>